<dbReference type="Proteomes" id="UP000538955">
    <property type="component" value="Unassembled WGS sequence"/>
</dbReference>
<evidence type="ECO:0000313" key="4">
    <source>
        <dbReference type="EMBL" id="NMK55343.1"/>
    </source>
</evidence>
<evidence type="ECO:0000313" key="8">
    <source>
        <dbReference type="Proteomes" id="UP000538955"/>
    </source>
</evidence>
<proteinExistence type="inferred from homology"/>
<reference evidence="8 9" key="2">
    <citation type="submission" date="2020-04" db="EMBL/GenBank/DDBJ databases">
        <title>The Epidemiology and Molecular Characteristics of Linezolid-Resistant Staphylococcus capitis in Huashan Hospital, Shanghai.</title>
        <authorList>
            <person name="Ding L."/>
            <person name="Li P."/>
            <person name="Yang Y."/>
            <person name="Lin D."/>
            <person name="Xu X."/>
        </authorList>
    </citation>
    <scope>NUCLEOTIDE SEQUENCE [LARGE SCALE GENOMIC DNA]</scope>
    <source>
        <strain evidence="5 9">12-86</strain>
        <strain evidence="4 8">17-84</strain>
    </source>
</reference>
<reference evidence="6 7" key="1">
    <citation type="journal article" date="2019" name="Sci. Transl. Med.">
        <title>Quorum sensing between bacterial species on the skin protects against epidermal injury in atopic dermatitis.</title>
        <authorList>
            <person name="Williams M.R."/>
        </authorList>
    </citation>
    <scope>NUCLEOTIDE SEQUENCE [LARGE SCALE GENOMIC DNA]</scope>
    <source>
        <strain evidence="6 7">H8</strain>
    </source>
</reference>
<dbReference type="Proteomes" id="UP000291949">
    <property type="component" value="Unassembled WGS sequence"/>
</dbReference>
<feature type="region of interest" description="Disordered" evidence="2">
    <location>
        <begin position="52"/>
        <end position="73"/>
    </location>
</feature>
<dbReference type="Proteomes" id="UP000550736">
    <property type="component" value="Unassembled WGS sequence"/>
</dbReference>
<dbReference type="GO" id="GO:0016998">
    <property type="term" value="P:cell wall macromolecule catabolic process"/>
    <property type="evidence" value="ECO:0007669"/>
    <property type="project" value="InterPro"/>
</dbReference>
<dbReference type="PANTHER" id="PTHR34135">
    <property type="entry name" value="LYSOZYME"/>
    <property type="match status" value="1"/>
</dbReference>
<sequence>MLKKVTYSIISFSMLATSLGMVNANAEESSKSQSTSEKGTMGYGYQQYLKKHPNQKSNATQNRSTFSTKSRSAVTNTGERVLDISEWQGNLTDAQVKKLKKNYDFIIIRGQYGSEYVDQCLEHNSALLDKNNMKFGVYSYSMYENADDARYEARTLYNRAPKASFYINDYEQSSVTSGDENTATQAWANQMRQLAGNKKILFYSYENFMVNHVANAVSSYDGYWLASYQAEEPTREKVLWQYTDSYYSPELDQNVDANYLDSNVDASWFTS</sequence>
<organism evidence="6 7">
    <name type="scientific">Staphylococcus capitis</name>
    <dbReference type="NCBI Taxonomy" id="29388"/>
    <lineage>
        <taxon>Bacteria</taxon>
        <taxon>Bacillati</taxon>
        <taxon>Bacillota</taxon>
        <taxon>Bacilli</taxon>
        <taxon>Bacillales</taxon>
        <taxon>Staphylococcaceae</taxon>
        <taxon>Staphylococcus</taxon>
    </lineage>
</organism>
<dbReference type="InterPro" id="IPR017853">
    <property type="entry name" value="GH"/>
</dbReference>
<comment type="similarity">
    <text evidence="1">Belongs to the glycosyl hydrolase 25 family.</text>
</comment>
<dbReference type="PANTHER" id="PTHR34135:SF1">
    <property type="entry name" value="GLYCOSYL HYDROLASE FAMILY 25"/>
    <property type="match status" value="1"/>
</dbReference>
<evidence type="ECO:0000313" key="9">
    <source>
        <dbReference type="Proteomes" id="UP000550736"/>
    </source>
</evidence>
<evidence type="ECO:0000256" key="3">
    <source>
        <dbReference type="SAM" id="SignalP"/>
    </source>
</evidence>
<dbReference type="SUPFAM" id="SSF51445">
    <property type="entry name" value="(Trans)glycosidases"/>
    <property type="match status" value="1"/>
</dbReference>
<dbReference type="GO" id="GO:0009253">
    <property type="term" value="P:peptidoglycan catabolic process"/>
    <property type="evidence" value="ECO:0007669"/>
    <property type="project" value="InterPro"/>
</dbReference>
<evidence type="ECO:0000256" key="1">
    <source>
        <dbReference type="ARBA" id="ARBA00010646"/>
    </source>
</evidence>
<dbReference type="EMBL" id="JABBLX010000055">
    <property type="protein sequence ID" value="NMK98672.1"/>
    <property type="molecule type" value="Genomic_DNA"/>
</dbReference>
<dbReference type="GO" id="GO:0003796">
    <property type="term" value="F:lysozyme activity"/>
    <property type="evidence" value="ECO:0007669"/>
    <property type="project" value="InterPro"/>
</dbReference>
<feature type="compositionally biased region" description="Polar residues" evidence="2">
    <location>
        <begin position="55"/>
        <end position="73"/>
    </location>
</feature>
<feature type="signal peptide" evidence="3">
    <location>
        <begin position="1"/>
        <end position="26"/>
    </location>
</feature>
<dbReference type="PROSITE" id="PS51904">
    <property type="entry name" value="GLYCOSYL_HYDROL_F25_2"/>
    <property type="match status" value="1"/>
</dbReference>
<keyword evidence="8" id="KW-1185">Reference proteome</keyword>
<feature type="chain" id="PRO_5044662209" evidence="3">
    <location>
        <begin position="27"/>
        <end position="271"/>
    </location>
</feature>
<dbReference type="EMBL" id="SCHC01000003">
    <property type="protein sequence ID" value="TBW76042.1"/>
    <property type="molecule type" value="Genomic_DNA"/>
</dbReference>
<comment type="caution">
    <text evidence="6">The sequence shown here is derived from an EMBL/GenBank/DDBJ whole genome shotgun (WGS) entry which is preliminary data.</text>
</comment>
<evidence type="ECO:0000256" key="2">
    <source>
        <dbReference type="SAM" id="MobiDB-lite"/>
    </source>
</evidence>
<dbReference type="GO" id="GO:0016052">
    <property type="term" value="P:carbohydrate catabolic process"/>
    <property type="evidence" value="ECO:0007669"/>
    <property type="project" value="TreeGrafter"/>
</dbReference>
<accession>A0A7X9WC21</accession>
<dbReference type="GeneID" id="93670592"/>
<keyword evidence="3" id="KW-0732">Signal</keyword>
<dbReference type="InterPro" id="IPR002053">
    <property type="entry name" value="Glyco_hydro_25"/>
</dbReference>
<evidence type="ECO:0000313" key="7">
    <source>
        <dbReference type="Proteomes" id="UP000291949"/>
    </source>
</evidence>
<evidence type="ECO:0000313" key="6">
    <source>
        <dbReference type="EMBL" id="TBW76042.1"/>
    </source>
</evidence>
<gene>
    <name evidence="6" type="ORF">EQ811_09345</name>
    <name evidence="5" type="ORF">HHM13_11450</name>
    <name evidence="4" type="ORF">HHM24_11530</name>
</gene>
<protein>
    <submittedName>
        <fullName evidence="6">Lysozyme</fullName>
    </submittedName>
</protein>
<dbReference type="Gene3D" id="3.20.20.80">
    <property type="entry name" value="Glycosidases"/>
    <property type="match status" value="1"/>
</dbReference>
<dbReference type="EMBL" id="JABBMI010000091">
    <property type="protein sequence ID" value="NMK55343.1"/>
    <property type="molecule type" value="Genomic_DNA"/>
</dbReference>
<dbReference type="AlphaFoldDB" id="A0A7X9WC21"/>
<name>A0A7X9WC21_STACP</name>
<dbReference type="Pfam" id="PF01183">
    <property type="entry name" value="Glyco_hydro_25"/>
    <property type="match status" value="1"/>
</dbReference>
<dbReference type="RefSeq" id="WP_002434109.1">
    <property type="nucleotide sequence ID" value="NZ_AP014956.1"/>
</dbReference>
<evidence type="ECO:0000313" key="5">
    <source>
        <dbReference type="EMBL" id="NMK98672.1"/>
    </source>
</evidence>